<dbReference type="EMBL" id="FUYR01000001">
    <property type="protein sequence ID" value="SKB42216.1"/>
    <property type="molecule type" value="Genomic_DNA"/>
</dbReference>
<organism evidence="3 4">
    <name type="scientific">Daejeonella lutea</name>
    <dbReference type="NCBI Taxonomy" id="572036"/>
    <lineage>
        <taxon>Bacteria</taxon>
        <taxon>Pseudomonadati</taxon>
        <taxon>Bacteroidota</taxon>
        <taxon>Sphingobacteriia</taxon>
        <taxon>Sphingobacteriales</taxon>
        <taxon>Sphingobacteriaceae</taxon>
        <taxon>Daejeonella</taxon>
    </lineage>
</organism>
<dbReference type="Gene3D" id="1.20.1260.10">
    <property type="match status" value="2"/>
</dbReference>
<proteinExistence type="predicted"/>
<evidence type="ECO:0000256" key="1">
    <source>
        <dbReference type="SAM" id="SignalP"/>
    </source>
</evidence>
<dbReference type="PROSITE" id="PS51257">
    <property type="entry name" value="PROKAR_LIPOPROTEIN"/>
    <property type="match status" value="1"/>
</dbReference>
<dbReference type="PANTHER" id="PTHR36933">
    <property type="entry name" value="SLL0788 PROTEIN"/>
    <property type="match status" value="1"/>
</dbReference>
<protein>
    <submittedName>
        <fullName evidence="3">Uncharacterized conserved protein, DUF305 family</fullName>
    </submittedName>
</protein>
<dbReference type="RefSeq" id="WP_079701787.1">
    <property type="nucleotide sequence ID" value="NZ_FUYR01000001.1"/>
</dbReference>
<feature type="signal peptide" evidence="1">
    <location>
        <begin position="1"/>
        <end position="22"/>
    </location>
</feature>
<dbReference type="Proteomes" id="UP000189981">
    <property type="component" value="Unassembled WGS sequence"/>
</dbReference>
<evidence type="ECO:0000313" key="3">
    <source>
        <dbReference type="EMBL" id="SKB42216.1"/>
    </source>
</evidence>
<dbReference type="PANTHER" id="PTHR36933:SF1">
    <property type="entry name" value="SLL0788 PROTEIN"/>
    <property type="match status" value="1"/>
</dbReference>
<dbReference type="Pfam" id="PF03713">
    <property type="entry name" value="DUF305"/>
    <property type="match status" value="1"/>
</dbReference>
<dbReference type="AlphaFoldDB" id="A0A1T5B4R7"/>
<dbReference type="InterPro" id="IPR012347">
    <property type="entry name" value="Ferritin-like"/>
</dbReference>
<dbReference type="InterPro" id="IPR005183">
    <property type="entry name" value="DUF305_CopM-like"/>
</dbReference>
<name>A0A1T5B4R7_9SPHI</name>
<accession>A0A1T5B4R7</accession>
<feature type="domain" description="DUF305" evidence="2">
    <location>
        <begin position="71"/>
        <end position="217"/>
    </location>
</feature>
<sequence length="219" mass="24868">MKISTIKMAAFATALVFSSCQNNTSTSDTHDSTIDTHDMEVGAMPMNSGMQQAMDKMMTDMHQMKMTGNVDYDFAMMMKSHHQAAVDMSQAELESGKDEEVKKMAQNIIDAQKKEINDLQAFLDKHKNPEKNYDPAMKDQGFAKMMDQNMTMMMDMPKMDSTSSTDKHYVQMMIPHHEGAVQMAEGFVQFGKDAVLISMAKKMIADQKKEIEQFKNWTE</sequence>
<evidence type="ECO:0000313" key="4">
    <source>
        <dbReference type="Proteomes" id="UP000189981"/>
    </source>
</evidence>
<reference evidence="4" key="1">
    <citation type="submission" date="2017-02" db="EMBL/GenBank/DDBJ databases">
        <authorList>
            <person name="Varghese N."/>
            <person name="Submissions S."/>
        </authorList>
    </citation>
    <scope>NUCLEOTIDE SEQUENCE [LARGE SCALE GENOMIC DNA]</scope>
    <source>
        <strain evidence="4">DSM 22385</strain>
    </source>
</reference>
<feature type="chain" id="PRO_5013341194" evidence="1">
    <location>
        <begin position="23"/>
        <end position="219"/>
    </location>
</feature>
<evidence type="ECO:0000259" key="2">
    <source>
        <dbReference type="Pfam" id="PF03713"/>
    </source>
</evidence>
<gene>
    <name evidence="3" type="ORF">SAMN05661099_1293</name>
</gene>
<dbReference type="OrthoDB" id="8603558at2"/>
<keyword evidence="1" id="KW-0732">Signal</keyword>
<keyword evidence="4" id="KW-1185">Reference proteome</keyword>